<dbReference type="EMBL" id="FQXG01000002">
    <property type="protein sequence ID" value="SHH18358.1"/>
    <property type="molecule type" value="Genomic_DNA"/>
</dbReference>
<dbReference type="Pfam" id="PF13561">
    <property type="entry name" value="adh_short_C2"/>
    <property type="match status" value="1"/>
</dbReference>
<dbReference type="PRINTS" id="PR00081">
    <property type="entry name" value="GDHRDH"/>
</dbReference>
<evidence type="ECO:0000256" key="1">
    <source>
        <dbReference type="ARBA" id="ARBA00006484"/>
    </source>
</evidence>
<dbReference type="InterPro" id="IPR036291">
    <property type="entry name" value="NAD(P)-bd_dom_sf"/>
</dbReference>
<evidence type="ECO:0000313" key="2">
    <source>
        <dbReference type="EMBL" id="SHH18358.1"/>
    </source>
</evidence>
<dbReference type="GO" id="GO:0003858">
    <property type="term" value="F:3-hydroxybutyrate dehydrogenase activity"/>
    <property type="evidence" value="ECO:0007669"/>
    <property type="project" value="InterPro"/>
</dbReference>
<dbReference type="InterPro" id="IPR011294">
    <property type="entry name" value="3-OHbutyrate_DH"/>
</dbReference>
<dbReference type="AlphaFoldDB" id="A0A1M5QWQ6"/>
<dbReference type="FunFam" id="3.40.50.720:FF:000084">
    <property type="entry name" value="Short-chain dehydrogenase reductase"/>
    <property type="match status" value="1"/>
</dbReference>
<gene>
    <name evidence="2" type="ORF">SAMN02745129_1384</name>
</gene>
<dbReference type="Proteomes" id="UP000184268">
    <property type="component" value="Unassembled WGS sequence"/>
</dbReference>
<dbReference type="PANTHER" id="PTHR42879">
    <property type="entry name" value="3-OXOACYL-(ACYL-CARRIER-PROTEIN) REDUCTASE"/>
    <property type="match status" value="1"/>
</dbReference>
<protein>
    <submittedName>
        <fullName evidence="2">3-hydroxybutyrate dehydrogenase</fullName>
    </submittedName>
</protein>
<proteinExistence type="inferred from homology"/>
<keyword evidence="3" id="KW-1185">Reference proteome</keyword>
<name>A0A1M5QWQ6_9GAMM</name>
<comment type="similarity">
    <text evidence="1">Belongs to the short-chain dehydrogenases/reductases (SDR) family.</text>
</comment>
<dbReference type="PANTHER" id="PTHR42879:SF2">
    <property type="entry name" value="3-OXOACYL-[ACYL-CARRIER-PROTEIN] REDUCTASE FABG"/>
    <property type="match status" value="1"/>
</dbReference>
<evidence type="ECO:0000313" key="3">
    <source>
        <dbReference type="Proteomes" id="UP000184268"/>
    </source>
</evidence>
<dbReference type="PRINTS" id="PR00080">
    <property type="entry name" value="SDRFAMILY"/>
</dbReference>
<dbReference type="NCBIfam" id="TIGR01963">
    <property type="entry name" value="PHB_DH"/>
    <property type="match status" value="1"/>
</dbReference>
<dbReference type="InterPro" id="IPR050259">
    <property type="entry name" value="SDR"/>
</dbReference>
<dbReference type="InterPro" id="IPR002347">
    <property type="entry name" value="SDR_fam"/>
</dbReference>
<dbReference type="SUPFAM" id="SSF51735">
    <property type="entry name" value="NAD(P)-binding Rossmann-fold domains"/>
    <property type="match status" value="1"/>
</dbReference>
<dbReference type="STRING" id="299255.SAMN02745129_1384"/>
<dbReference type="NCBIfam" id="NF009093">
    <property type="entry name" value="PRK12429.1"/>
    <property type="match status" value="1"/>
</dbReference>
<accession>A0A1M5QWQ6</accession>
<organism evidence="2 3">
    <name type="scientific">Ferrimonas marina</name>
    <dbReference type="NCBI Taxonomy" id="299255"/>
    <lineage>
        <taxon>Bacteria</taxon>
        <taxon>Pseudomonadati</taxon>
        <taxon>Pseudomonadota</taxon>
        <taxon>Gammaproteobacteria</taxon>
        <taxon>Alteromonadales</taxon>
        <taxon>Ferrimonadaceae</taxon>
        <taxon>Ferrimonas</taxon>
    </lineage>
</organism>
<sequence>MATQRTALITGAGSGIGAAVAQALAEAGHKVVLVDRDPDGITALAAQLGGVARQVDLADGEACRALIAEFTASGQGIDILVNNAGFQHVSPIETFDESAWNGILSVMLTAPFLLTKHCWPHMKAQQWGRVINLASVHGLVASPFKSAYIAAKHGLIGLTKTTALEGGECGITVNAVCPAYVRTPLVDKQIQDQAAHNNLEPEQVVAEIMLAPAAIKRLIEPEEIGQMVAYLATDNARSITGASLTMDLGWTAR</sequence>
<dbReference type="RefSeq" id="WP_200804659.1">
    <property type="nucleotide sequence ID" value="NZ_FQXG01000002.1"/>
</dbReference>
<dbReference type="Gene3D" id="3.40.50.720">
    <property type="entry name" value="NAD(P)-binding Rossmann-like Domain"/>
    <property type="match status" value="1"/>
</dbReference>
<reference evidence="2 3" key="1">
    <citation type="submission" date="2016-11" db="EMBL/GenBank/DDBJ databases">
        <authorList>
            <person name="Jaros S."/>
            <person name="Januszkiewicz K."/>
            <person name="Wedrychowicz H."/>
        </authorList>
    </citation>
    <scope>NUCLEOTIDE SEQUENCE [LARGE SCALE GENOMIC DNA]</scope>
    <source>
        <strain evidence="2 3">DSM 16917</strain>
    </source>
</reference>